<comment type="caution">
    <text evidence="1">The sequence shown here is derived from an EMBL/GenBank/DDBJ whole genome shotgun (WGS) entry which is preliminary data.</text>
</comment>
<gene>
    <name evidence="1" type="ORF">MICAG_590027</name>
</gene>
<protein>
    <submittedName>
        <fullName evidence="1">Uncharacterized protein</fullName>
    </submittedName>
</protein>
<accession>I4I3D2</accession>
<reference evidence="1 2" key="1">
    <citation type="submission" date="2012-04" db="EMBL/GenBank/DDBJ databases">
        <authorList>
            <person name="Genoscope - CEA"/>
        </authorList>
    </citation>
    <scope>NUCLEOTIDE SEQUENCE [LARGE SCALE GENOMIC DNA]</scope>
    <source>
        <strain evidence="1 2">9808</strain>
    </source>
</reference>
<organism evidence="1 2">
    <name type="scientific">Microcystis aeruginosa PCC 9808</name>
    <dbReference type="NCBI Taxonomy" id="1160284"/>
    <lineage>
        <taxon>Bacteria</taxon>
        <taxon>Bacillati</taxon>
        <taxon>Cyanobacteriota</taxon>
        <taxon>Cyanophyceae</taxon>
        <taxon>Oscillatoriophycideae</taxon>
        <taxon>Chroococcales</taxon>
        <taxon>Microcystaceae</taxon>
        <taxon>Microcystis</taxon>
    </lineage>
</organism>
<sequence length="77" mass="8604">MRSKNILFIGPVLFLLVMPLRWSLVHIDKHNAIFAITQLKIMKNTVTLEEILQLAKQLSSCEGVACGKSRSPVGSRL</sequence>
<dbReference type="HOGENOM" id="CLU_198265_0_0_3"/>
<name>I4I3D2_MICAE</name>
<evidence type="ECO:0000313" key="1">
    <source>
        <dbReference type="EMBL" id="CCI28806.1"/>
    </source>
</evidence>
<dbReference type="Proteomes" id="UP000005291">
    <property type="component" value="Unassembled WGS sequence"/>
</dbReference>
<dbReference type="AlphaFoldDB" id="I4I3D2"/>
<proteinExistence type="predicted"/>
<evidence type="ECO:0000313" key="2">
    <source>
        <dbReference type="Proteomes" id="UP000005291"/>
    </source>
</evidence>
<dbReference type="EMBL" id="CAIN01000435">
    <property type="protein sequence ID" value="CCI28806.1"/>
    <property type="molecule type" value="Genomic_DNA"/>
</dbReference>